<dbReference type="EMBL" id="BMAV01011663">
    <property type="protein sequence ID" value="GFY57677.1"/>
    <property type="molecule type" value="Genomic_DNA"/>
</dbReference>
<dbReference type="Proteomes" id="UP000886998">
    <property type="component" value="Unassembled WGS sequence"/>
</dbReference>
<protein>
    <submittedName>
        <fullName evidence="1">Uncharacterized protein</fullName>
    </submittedName>
</protein>
<sequence length="75" mass="8631">MLQKTYSDQCCWLQVLPYAWENHQREFQSKGSFPTAPAESEIRFGFYVSRLQLKSADVGPKHGDCSRCKTQKLSS</sequence>
<comment type="caution">
    <text evidence="1">The sequence shown here is derived from an EMBL/GenBank/DDBJ whole genome shotgun (WGS) entry which is preliminary data.</text>
</comment>
<keyword evidence="2" id="KW-1185">Reference proteome</keyword>
<proteinExistence type="predicted"/>
<dbReference type="AlphaFoldDB" id="A0A8X7C8X4"/>
<reference evidence="1" key="1">
    <citation type="submission" date="2020-08" db="EMBL/GenBank/DDBJ databases">
        <title>Multicomponent nature underlies the extraordinary mechanical properties of spider dragline silk.</title>
        <authorList>
            <person name="Kono N."/>
            <person name="Nakamura H."/>
            <person name="Mori M."/>
            <person name="Yoshida Y."/>
            <person name="Ohtoshi R."/>
            <person name="Malay A.D."/>
            <person name="Moran D.A.P."/>
            <person name="Tomita M."/>
            <person name="Numata K."/>
            <person name="Arakawa K."/>
        </authorList>
    </citation>
    <scope>NUCLEOTIDE SEQUENCE</scope>
</reference>
<gene>
    <name evidence="1" type="ORF">TNIN_17221</name>
</gene>
<evidence type="ECO:0000313" key="2">
    <source>
        <dbReference type="Proteomes" id="UP000886998"/>
    </source>
</evidence>
<evidence type="ECO:0000313" key="1">
    <source>
        <dbReference type="EMBL" id="GFY57677.1"/>
    </source>
</evidence>
<accession>A0A8X7C8X4</accession>
<name>A0A8X7C8X4_9ARAC</name>
<organism evidence="1 2">
    <name type="scientific">Trichonephila inaurata madagascariensis</name>
    <dbReference type="NCBI Taxonomy" id="2747483"/>
    <lineage>
        <taxon>Eukaryota</taxon>
        <taxon>Metazoa</taxon>
        <taxon>Ecdysozoa</taxon>
        <taxon>Arthropoda</taxon>
        <taxon>Chelicerata</taxon>
        <taxon>Arachnida</taxon>
        <taxon>Araneae</taxon>
        <taxon>Araneomorphae</taxon>
        <taxon>Entelegynae</taxon>
        <taxon>Araneoidea</taxon>
        <taxon>Nephilidae</taxon>
        <taxon>Trichonephila</taxon>
        <taxon>Trichonephila inaurata</taxon>
    </lineage>
</organism>